<comment type="caution">
    <text evidence="6">The sequence shown here is derived from an EMBL/GenBank/DDBJ whole genome shotgun (WGS) entry which is preliminary data.</text>
</comment>
<dbReference type="InterPro" id="IPR001138">
    <property type="entry name" value="Zn2Cys6_DnaBD"/>
</dbReference>
<evidence type="ECO:0000256" key="1">
    <source>
        <dbReference type="ARBA" id="ARBA00023015"/>
    </source>
</evidence>
<dbReference type="AlphaFoldDB" id="A0A0F8UB52"/>
<accession>A0A0F8UB52</accession>
<dbReference type="OrthoDB" id="415590at2759"/>
<dbReference type="GO" id="GO:0008270">
    <property type="term" value="F:zinc ion binding"/>
    <property type="evidence" value="ECO:0007669"/>
    <property type="project" value="InterPro"/>
</dbReference>
<sequence>MLSMQKLPPSSDLDRNHPHGYLSHSQPADRRPSSLSAFSDCPLMDDSLSHRASESTDDASNDSPGSWDADGPSDSSPPGEVGVRIHDASQPFPNPTIGSSKTYRFNVIASPEPDASMVDVAPKVEELDDTDDLQSIKPVGVETGTHATTSTNTADSTATPVHVPRKRGRPRKHPLPIPGGQVKITKGRSKTGCITCRRRKKKCDETKPS</sequence>
<feature type="region of interest" description="Disordered" evidence="5">
    <location>
        <begin position="1"/>
        <end position="100"/>
    </location>
</feature>
<proteinExistence type="predicted"/>
<keyword evidence="2" id="KW-0238">DNA-binding</keyword>
<dbReference type="InterPro" id="IPR036864">
    <property type="entry name" value="Zn2-C6_fun-type_DNA-bd_sf"/>
</dbReference>
<name>A0A0F8UB52_9EURO</name>
<dbReference type="Proteomes" id="UP000034291">
    <property type="component" value="Unassembled WGS sequence"/>
</dbReference>
<keyword evidence="1" id="KW-0805">Transcription regulation</keyword>
<evidence type="ECO:0000256" key="2">
    <source>
        <dbReference type="ARBA" id="ARBA00023125"/>
    </source>
</evidence>
<dbReference type="SUPFAM" id="SSF57701">
    <property type="entry name" value="Zn2/Cys6 DNA-binding domain"/>
    <property type="match status" value="1"/>
</dbReference>
<dbReference type="CDD" id="cd00067">
    <property type="entry name" value="GAL4"/>
    <property type="match status" value="1"/>
</dbReference>
<keyword evidence="7" id="KW-1185">Reference proteome</keyword>
<dbReference type="EMBL" id="JZBS01002924">
    <property type="protein sequence ID" value="KKK16788.1"/>
    <property type="molecule type" value="Genomic_DNA"/>
</dbReference>
<dbReference type="STRING" id="308745.A0A0F8UB52"/>
<evidence type="ECO:0008006" key="8">
    <source>
        <dbReference type="Google" id="ProtNLM"/>
    </source>
</evidence>
<feature type="compositionally biased region" description="Basic residues" evidence="5">
    <location>
        <begin position="163"/>
        <end position="174"/>
    </location>
</feature>
<evidence type="ECO:0000256" key="3">
    <source>
        <dbReference type="ARBA" id="ARBA00023163"/>
    </source>
</evidence>
<keyword evidence="4" id="KW-0539">Nucleus</keyword>
<evidence type="ECO:0000256" key="5">
    <source>
        <dbReference type="SAM" id="MobiDB-lite"/>
    </source>
</evidence>
<reference evidence="6 7" key="1">
    <citation type="submission" date="2015-02" db="EMBL/GenBank/DDBJ databases">
        <title>Draft Genome Sequences of Two Closely-Related Aflatoxigenic Aspergillus Species Obtained from the Cote d'Ivoire.</title>
        <authorList>
            <person name="Moore G.G."/>
            <person name="Beltz S.B."/>
            <person name="Mack B.M."/>
        </authorList>
    </citation>
    <scope>NUCLEOTIDE SEQUENCE [LARGE SCALE GENOMIC DNA]</scope>
    <source>
        <strain evidence="6 7">SRRC1468</strain>
    </source>
</reference>
<organism evidence="6 7">
    <name type="scientific">Aspergillus rambellii</name>
    <dbReference type="NCBI Taxonomy" id="308745"/>
    <lineage>
        <taxon>Eukaryota</taxon>
        <taxon>Fungi</taxon>
        <taxon>Dikarya</taxon>
        <taxon>Ascomycota</taxon>
        <taxon>Pezizomycotina</taxon>
        <taxon>Eurotiomycetes</taxon>
        <taxon>Eurotiomycetidae</taxon>
        <taxon>Eurotiales</taxon>
        <taxon>Aspergillaceae</taxon>
        <taxon>Aspergillus</taxon>
        <taxon>Aspergillus subgen. Nidulantes</taxon>
    </lineage>
</organism>
<feature type="region of interest" description="Disordered" evidence="5">
    <location>
        <begin position="141"/>
        <end position="191"/>
    </location>
</feature>
<evidence type="ECO:0000256" key="4">
    <source>
        <dbReference type="ARBA" id="ARBA00023242"/>
    </source>
</evidence>
<dbReference type="GO" id="GO:0003677">
    <property type="term" value="F:DNA binding"/>
    <property type="evidence" value="ECO:0007669"/>
    <property type="project" value="UniProtKB-KW"/>
</dbReference>
<gene>
    <name evidence="6" type="ORF">ARAM_007652</name>
</gene>
<evidence type="ECO:0000313" key="7">
    <source>
        <dbReference type="Proteomes" id="UP000034291"/>
    </source>
</evidence>
<protein>
    <recommendedName>
        <fullName evidence="8">Zn(2)-C6 fungal-type domain-containing protein</fullName>
    </recommendedName>
</protein>
<feature type="compositionally biased region" description="Low complexity" evidence="5">
    <location>
        <begin position="143"/>
        <end position="159"/>
    </location>
</feature>
<evidence type="ECO:0000313" key="6">
    <source>
        <dbReference type="EMBL" id="KKK16788.1"/>
    </source>
</evidence>
<keyword evidence="3" id="KW-0804">Transcription</keyword>
<dbReference type="GO" id="GO:0000981">
    <property type="term" value="F:DNA-binding transcription factor activity, RNA polymerase II-specific"/>
    <property type="evidence" value="ECO:0007669"/>
    <property type="project" value="InterPro"/>
</dbReference>